<keyword evidence="2" id="KW-1003">Cell membrane</keyword>
<evidence type="ECO:0000256" key="9">
    <source>
        <dbReference type="ARBA" id="ARBA00023224"/>
    </source>
</evidence>
<evidence type="ECO:0000313" key="12">
    <source>
        <dbReference type="Proteomes" id="UP000075885"/>
    </source>
</evidence>
<keyword evidence="12" id="KW-1185">Reference proteome</keyword>
<dbReference type="GO" id="GO:0005549">
    <property type="term" value="F:odorant binding"/>
    <property type="evidence" value="ECO:0007669"/>
    <property type="project" value="InterPro"/>
</dbReference>
<keyword evidence="8" id="KW-0675">Receptor</keyword>
<keyword evidence="6 10" id="KW-1133">Transmembrane helix</keyword>
<dbReference type="PANTHER" id="PTHR21137:SF35">
    <property type="entry name" value="ODORANT RECEPTOR 19A-RELATED"/>
    <property type="match status" value="1"/>
</dbReference>
<evidence type="ECO:0000256" key="3">
    <source>
        <dbReference type="ARBA" id="ARBA00022606"/>
    </source>
</evidence>
<dbReference type="STRING" id="199890.A0A182PKS2"/>
<dbReference type="GO" id="GO:0007165">
    <property type="term" value="P:signal transduction"/>
    <property type="evidence" value="ECO:0007669"/>
    <property type="project" value="UniProtKB-KW"/>
</dbReference>
<feature type="transmembrane region" description="Helical" evidence="10">
    <location>
        <begin position="184"/>
        <end position="207"/>
    </location>
</feature>
<proteinExistence type="predicted"/>
<evidence type="ECO:0000256" key="7">
    <source>
        <dbReference type="ARBA" id="ARBA00023136"/>
    </source>
</evidence>
<feature type="transmembrane region" description="Helical" evidence="10">
    <location>
        <begin position="37"/>
        <end position="57"/>
    </location>
</feature>
<feature type="transmembrane region" description="Helical" evidence="10">
    <location>
        <begin position="122"/>
        <end position="144"/>
    </location>
</feature>
<keyword evidence="7 10" id="KW-0472">Membrane</keyword>
<evidence type="ECO:0000256" key="8">
    <source>
        <dbReference type="ARBA" id="ARBA00023170"/>
    </source>
</evidence>
<evidence type="ECO:0000313" key="11">
    <source>
        <dbReference type="EnsemblMetazoa" id="AEPI007539-PA"/>
    </source>
</evidence>
<feature type="transmembrane region" description="Helical" evidence="10">
    <location>
        <begin position="296"/>
        <end position="317"/>
    </location>
</feature>
<dbReference type="AlphaFoldDB" id="A0A182PKS2"/>
<feature type="transmembrane region" description="Helical" evidence="10">
    <location>
        <begin position="63"/>
        <end position="82"/>
    </location>
</feature>
<feature type="transmembrane region" description="Helical" evidence="10">
    <location>
        <begin position="270"/>
        <end position="290"/>
    </location>
</feature>
<evidence type="ECO:0000256" key="4">
    <source>
        <dbReference type="ARBA" id="ARBA00022692"/>
    </source>
</evidence>
<evidence type="ECO:0000256" key="6">
    <source>
        <dbReference type="ARBA" id="ARBA00022989"/>
    </source>
</evidence>
<dbReference type="InterPro" id="IPR004117">
    <property type="entry name" value="7tm6_olfct_rcpt"/>
</dbReference>
<evidence type="ECO:0000256" key="10">
    <source>
        <dbReference type="SAM" id="Phobius"/>
    </source>
</evidence>
<comment type="subcellular location">
    <subcellularLocation>
        <location evidence="1">Cell membrane</location>
        <topology evidence="1">Multi-pass membrane protein</topology>
    </subcellularLocation>
</comment>
<sequence>MEASEKFYKFERYLRTLCQILGFDVLSKEWKKTYRTYVTIVLCSQYLLWMLYSLIVASDTFELFKSLAFLGFFFQCSLKIYYTMRNADQYAVNFSGLKEAIYERHEHGTEEQRIVIDRIIELLLLVTKAITVLYSSSIVIFSLYPAYMYFVKQAKVPIFPLHIPGINMYSSYGYAITNSLHMVLAVYGLLGALTSDIAFILFVLHFVTYGELFRMECEQFERDLQDMSLNCEWHTAKYKTFCRQRMRAVYQFHQSVIVYLESIQECYQSICVVQVASCSFSVMFNLFLALTTDWYATYSFIVISLFQLFVFSLMGTVMQIMNERMLKYVSSMPWYMLPTEEQQRFKFMLARSQLPAEMVIRSVGPMNMETFTDIMQKIYSAFTMMYSFLVDLS</sequence>
<dbReference type="GO" id="GO:0005886">
    <property type="term" value="C:plasma membrane"/>
    <property type="evidence" value="ECO:0007669"/>
    <property type="project" value="UniProtKB-SubCell"/>
</dbReference>
<dbReference type="VEuPathDB" id="VectorBase:AEPI007539"/>
<dbReference type="EnsemblMetazoa" id="AEPI007539-RA">
    <property type="protein sequence ID" value="AEPI007539-PA"/>
    <property type="gene ID" value="AEPI007539"/>
</dbReference>
<dbReference type="Proteomes" id="UP000075885">
    <property type="component" value="Unassembled WGS sequence"/>
</dbReference>
<evidence type="ECO:0000256" key="1">
    <source>
        <dbReference type="ARBA" id="ARBA00004651"/>
    </source>
</evidence>
<evidence type="ECO:0000256" key="2">
    <source>
        <dbReference type="ARBA" id="ARBA00022475"/>
    </source>
</evidence>
<protein>
    <submittedName>
        <fullName evidence="11">Uncharacterized protein</fullName>
    </submittedName>
</protein>
<keyword evidence="5" id="KW-0552">Olfaction</keyword>
<keyword evidence="4 10" id="KW-0812">Transmembrane</keyword>
<reference evidence="11" key="2">
    <citation type="submission" date="2020-05" db="UniProtKB">
        <authorList>
            <consortium name="EnsemblMetazoa"/>
        </authorList>
    </citation>
    <scope>IDENTIFICATION</scope>
    <source>
        <strain evidence="11">Epiroticus2</strain>
    </source>
</reference>
<dbReference type="GO" id="GO:0004984">
    <property type="term" value="F:olfactory receptor activity"/>
    <property type="evidence" value="ECO:0007669"/>
    <property type="project" value="InterPro"/>
</dbReference>
<reference evidence="12" key="1">
    <citation type="submission" date="2013-03" db="EMBL/GenBank/DDBJ databases">
        <title>The Genome Sequence of Anopheles epiroticus epiroticus2.</title>
        <authorList>
            <consortium name="The Broad Institute Genomics Platform"/>
            <person name="Neafsey D.E."/>
            <person name="Howell P."/>
            <person name="Walker B."/>
            <person name="Young S.K."/>
            <person name="Zeng Q."/>
            <person name="Gargeya S."/>
            <person name="Fitzgerald M."/>
            <person name="Haas B."/>
            <person name="Abouelleil A."/>
            <person name="Allen A.W."/>
            <person name="Alvarado L."/>
            <person name="Arachchi H.M."/>
            <person name="Berlin A.M."/>
            <person name="Chapman S.B."/>
            <person name="Gainer-Dewar J."/>
            <person name="Goldberg J."/>
            <person name="Griggs A."/>
            <person name="Gujja S."/>
            <person name="Hansen M."/>
            <person name="Howarth C."/>
            <person name="Imamovic A."/>
            <person name="Ireland A."/>
            <person name="Larimer J."/>
            <person name="McCowan C."/>
            <person name="Murphy C."/>
            <person name="Pearson M."/>
            <person name="Poon T.W."/>
            <person name="Priest M."/>
            <person name="Roberts A."/>
            <person name="Saif S."/>
            <person name="Shea T."/>
            <person name="Sisk P."/>
            <person name="Sykes S."/>
            <person name="Wortman J."/>
            <person name="Nusbaum C."/>
            <person name="Birren B."/>
        </authorList>
    </citation>
    <scope>NUCLEOTIDE SEQUENCE [LARGE SCALE GENOMIC DNA]</scope>
    <source>
        <strain evidence="12">Epiroticus2</strain>
    </source>
</reference>
<dbReference type="Pfam" id="PF02949">
    <property type="entry name" value="7tm_6"/>
    <property type="match status" value="1"/>
</dbReference>
<dbReference type="PANTHER" id="PTHR21137">
    <property type="entry name" value="ODORANT RECEPTOR"/>
    <property type="match status" value="1"/>
</dbReference>
<keyword evidence="3" id="KW-0716">Sensory transduction</keyword>
<organism evidence="11 12">
    <name type="scientific">Anopheles epiroticus</name>
    <dbReference type="NCBI Taxonomy" id="199890"/>
    <lineage>
        <taxon>Eukaryota</taxon>
        <taxon>Metazoa</taxon>
        <taxon>Ecdysozoa</taxon>
        <taxon>Arthropoda</taxon>
        <taxon>Hexapoda</taxon>
        <taxon>Insecta</taxon>
        <taxon>Pterygota</taxon>
        <taxon>Neoptera</taxon>
        <taxon>Endopterygota</taxon>
        <taxon>Diptera</taxon>
        <taxon>Nematocera</taxon>
        <taxon>Culicoidea</taxon>
        <taxon>Culicidae</taxon>
        <taxon>Anophelinae</taxon>
        <taxon>Anopheles</taxon>
    </lineage>
</organism>
<keyword evidence="9" id="KW-0807">Transducer</keyword>
<name>A0A182PKS2_9DIPT</name>
<evidence type="ECO:0000256" key="5">
    <source>
        <dbReference type="ARBA" id="ARBA00022725"/>
    </source>
</evidence>
<accession>A0A182PKS2</accession>